<keyword evidence="1" id="KW-0812">Transmembrane</keyword>
<keyword evidence="1" id="KW-0472">Membrane</keyword>
<dbReference type="OrthoDB" id="6152051at2759"/>
<protein>
    <recommendedName>
        <fullName evidence="4">G-protein coupled receptors family 1 profile domain-containing protein</fullName>
    </recommendedName>
</protein>
<reference evidence="2 3" key="1">
    <citation type="submission" date="2019-01" db="EMBL/GenBank/DDBJ databases">
        <title>A draft genome assembly of the solar-powered sea slug Elysia chlorotica.</title>
        <authorList>
            <person name="Cai H."/>
            <person name="Li Q."/>
            <person name="Fang X."/>
            <person name="Li J."/>
            <person name="Curtis N.E."/>
            <person name="Altenburger A."/>
            <person name="Shibata T."/>
            <person name="Feng M."/>
            <person name="Maeda T."/>
            <person name="Schwartz J.A."/>
            <person name="Shigenobu S."/>
            <person name="Lundholm N."/>
            <person name="Nishiyama T."/>
            <person name="Yang H."/>
            <person name="Hasebe M."/>
            <person name="Li S."/>
            <person name="Pierce S.K."/>
            <person name="Wang J."/>
        </authorList>
    </citation>
    <scope>NUCLEOTIDE SEQUENCE [LARGE SCALE GENOMIC DNA]</scope>
    <source>
        <strain evidence="2">EC2010</strain>
        <tissue evidence="2">Whole organism of an adult</tissue>
    </source>
</reference>
<keyword evidence="1" id="KW-1133">Transmembrane helix</keyword>
<comment type="caution">
    <text evidence="2">The sequence shown here is derived from an EMBL/GenBank/DDBJ whole genome shotgun (WGS) entry which is preliminary data.</text>
</comment>
<feature type="transmembrane region" description="Helical" evidence="1">
    <location>
        <begin position="16"/>
        <end position="38"/>
    </location>
</feature>
<organism evidence="2 3">
    <name type="scientific">Elysia chlorotica</name>
    <name type="common">Eastern emerald elysia</name>
    <name type="synonym">Sea slug</name>
    <dbReference type="NCBI Taxonomy" id="188477"/>
    <lineage>
        <taxon>Eukaryota</taxon>
        <taxon>Metazoa</taxon>
        <taxon>Spiralia</taxon>
        <taxon>Lophotrochozoa</taxon>
        <taxon>Mollusca</taxon>
        <taxon>Gastropoda</taxon>
        <taxon>Heterobranchia</taxon>
        <taxon>Euthyneura</taxon>
        <taxon>Panpulmonata</taxon>
        <taxon>Sacoglossa</taxon>
        <taxon>Placobranchoidea</taxon>
        <taxon>Plakobranchidae</taxon>
        <taxon>Elysia</taxon>
    </lineage>
</organism>
<keyword evidence="3" id="KW-1185">Reference proteome</keyword>
<feature type="transmembrane region" description="Helical" evidence="1">
    <location>
        <begin position="50"/>
        <end position="70"/>
    </location>
</feature>
<evidence type="ECO:0008006" key="4">
    <source>
        <dbReference type="Google" id="ProtNLM"/>
    </source>
</evidence>
<dbReference type="Proteomes" id="UP000271974">
    <property type="component" value="Unassembled WGS sequence"/>
</dbReference>
<feature type="transmembrane region" description="Helical" evidence="1">
    <location>
        <begin position="307"/>
        <end position="328"/>
    </location>
</feature>
<dbReference type="AlphaFoldDB" id="A0A433T303"/>
<feature type="transmembrane region" description="Helical" evidence="1">
    <location>
        <begin position="99"/>
        <end position="119"/>
    </location>
</feature>
<name>A0A433T303_ELYCH</name>
<dbReference type="EMBL" id="RQTK01000699">
    <property type="protein sequence ID" value="RUS75937.1"/>
    <property type="molecule type" value="Genomic_DNA"/>
</dbReference>
<sequence>MANEEEDNNGNGANTLLIVIISIVCINILMIYEIVVAARKRAYGSSRAKHLILISQGIGDICIGLFPLNLRLQAMLDNPPMEDIACWQRILANTYMFHLMPFIHATGIIVLIAESYIFWRRGGVKSSSFPDRRWYSLRYLLAGTLPWGLGVLIVIPLVIVGFDLELCSVQNYPALRLQSFYFVSIVLPGALAIISAVVYSLSSVGKSTKTSLSISSSPCLYDNDLPTYSDALQASTYSQKIPMDKADISDELYVSNAKLQVYDYRTSCKECGRGLIDSTLQELGGQISHNSVEDVKSTIIWEKRSRLAAAALFCVCSIPSAILDIMFLSSSSEDAWPVSVKVTSGIETMYRLHVLRSLISPLVWINEYS</sequence>
<accession>A0A433T303</accession>
<evidence type="ECO:0000313" key="3">
    <source>
        <dbReference type="Proteomes" id="UP000271974"/>
    </source>
</evidence>
<gene>
    <name evidence="2" type="ORF">EGW08_016302</name>
</gene>
<feature type="transmembrane region" description="Helical" evidence="1">
    <location>
        <begin position="180"/>
        <end position="201"/>
    </location>
</feature>
<feature type="transmembrane region" description="Helical" evidence="1">
    <location>
        <begin position="139"/>
        <end position="160"/>
    </location>
</feature>
<evidence type="ECO:0000256" key="1">
    <source>
        <dbReference type="SAM" id="Phobius"/>
    </source>
</evidence>
<evidence type="ECO:0000313" key="2">
    <source>
        <dbReference type="EMBL" id="RUS75937.1"/>
    </source>
</evidence>
<proteinExistence type="predicted"/>